<gene>
    <name evidence="2" type="ORF">ABIE08_000236</name>
</gene>
<organism evidence="2 3">
    <name type="scientific">Kaistia defluvii</name>
    <dbReference type="NCBI Taxonomy" id="410841"/>
    <lineage>
        <taxon>Bacteria</taxon>
        <taxon>Pseudomonadati</taxon>
        <taxon>Pseudomonadota</taxon>
        <taxon>Alphaproteobacteria</taxon>
        <taxon>Hyphomicrobiales</taxon>
        <taxon>Kaistiaceae</taxon>
        <taxon>Kaistia</taxon>
    </lineage>
</organism>
<evidence type="ECO:0000256" key="1">
    <source>
        <dbReference type="SAM" id="MobiDB-lite"/>
    </source>
</evidence>
<evidence type="ECO:0000313" key="3">
    <source>
        <dbReference type="Proteomes" id="UP001549321"/>
    </source>
</evidence>
<evidence type="ECO:0008006" key="4">
    <source>
        <dbReference type="Google" id="ProtNLM"/>
    </source>
</evidence>
<protein>
    <recommendedName>
        <fullName evidence="4">DUF2161 domain-containing phosphodiesterase</fullName>
    </recommendedName>
</protein>
<dbReference type="EMBL" id="JBEPSM010000001">
    <property type="protein sequence ID" value="MET4632323.1"/>
    <property type="molecule type" value="Genomic_DNA"/>
</dbReference>
<proteinExistence type="predicted"/>
<reference evidence="2 3" key="1">
    <citation type="submission" date="2024-06" db="EMBL/GenBank/DDBJ databases">
        <title>Sorghum-associated microbial communities from plants grown in Nebraska, USA.</title>
        <authorList>
            <person name="Schachtman D."/>
        </authorList>
    </citation>
    <scope>NUCLEOTIDE SEQUENCE [LARGE SCALE GENOMIC DNA]</scope>
    <source>
        <strain evidence="2 3">3207</strain>
    </source>
</reference>
<feature type="compositionally biased region" description="Low complexity" evidence="1">
    <location>
        <begin position="209"/>
        <end position="225"/>
    </location>
</feature>
<dbReference type="RefSeq" id="WP_354548111.1">
    <property type="nucleotide sequence ID" value="NZ_JBEPSM010000001.1"/>
</dbReference>
<dbReference type="Proteomes" id="UP001549321">
    <property type="component" value="Unassembled WGS sequence"/>
</dbReference>
<accession>A0ABV2QUY3</accession>
<comment type="caution">
    <text evidence="2">The sequence shown here is derived from an EMBL/GenBank/DDBJ whole genome shotgun (WGS) entry which is preliminary data.</text>
</comment>
<keyword evidence="3" id="KW-1185">Reference proteome</keyword>
<dbReference type="Pfam" id="PF09929">
    <property type="entry name" value="DUF2161"/>
    <property type="match status" value="1"/>
</dbReference>
<evidence type="ECO:0000313" key="2">
    <source>
        <dbReference type="EMBL" id="MET4632323.1"/>
    </source>
</evidence>
<sequence>MAETDLYLPIKAFLEGAGYAVKGEVQGCDLVGVREGEPAILVVCEMKLSFNLELVLQGVNRAAISDEVWLAARASKGKGREHDARFRNLCRRLGFGMIAVSAAGAVDVIIEPFAALPRRDPKRRSRLLAEHKRRVGDPQVGGGRGKPIMTAYRQDCRICATALLSGPQSPKQLKALVARAPGILQSNVYGWFQRKSRGIYELTERGRAAVEPAPEGPAEAQAPGPVTAPAAE</sequence>
<name>A0ABV2QUY3_9HYPH</name>
<dbReference type="InterPro" id="IPR018679">
    <property type="entry name" value="DUF2161"/>
</dbReference>
<feature type="region of interest" description="Disordered" evidence="1">
    <location>
        <begin position="206"/>
        <end position="232"/>
    </location>
</feature>